<accession>G6EHT4</accession>
<protein>
    <submittedName>
        <fullName evidence="1">Uncharacterized protein</fullName>
    </submittedName>
</protein>
<dbReference type="EMBL" id="AGFM01000062">
    <property type="protein sequence ID" value="EHJ59068.1"/>
    <property type="molecule type" value="Genomic_DNA"/>
</dbReference>
<keyword evidence="2" id="KW-1185">Reference proteome</keyword>
<comment type="caution">
    <text evidence="1">The sequence shown here is derived from an EMBL/GenBank/DDBJ whole genome shotgun (WGS) entry which is preliminary data.</text>
</comment>
<organism evidence="1 2">
    <name type="scientific">Novosphingobium pentaromativorans US6-1</name>
    <dbReference type="NCBI Taxonomy" id="1088721"/>
    <lineage>
        <taxon>Bacteria</taxon>
        <taxon>Pseudomonadati</taxon>
        <taxon>Pseudomonadota</taxon>
        <taxon>Alphaproteobacteria</taxon>
        <taxon>Sphingomonadales</taxon>
        <taxon>Sphingomonadaceae</taxon>
        <taxon>Novosphingobium</taxon>
    </lineage>
</organism>
<dbReference type="AlphaFoldDB" id="G6EHT4"/>
<proteinExistence type="predicted"/>
<evidence type="ECO:0000313" key="2">
    <source>
        <dbReference type="Proteomes" id="UP000004030"/>
    </source>
</evidence>
<gene>
    <name evidence="1" type="ORF">NSU_3905</name>
</gene>
<evidence type="ECO:0000313" key="1">
    <source>
        <dbReference type="EMBL" id="EHJ59068.1"/>
    </source>
</evidence>
<name>G6EHT4_9SPHN</name>
<reference evidence="1 2" key="1">
    <citation type="journal article" date="2012" name="J. Bacteriol.">
        <title>Genome sequence of benzo(a)pyrene-degrading bacterium Novosphingobium pentaromativorans US6-1.</title>
        <authorList>
            <person name="Luo Y.R."/>
            <person name="Kang S.G."/>
            <person name="Kim S.J."/>
            <person name="Kim M.R."/>
            <person name="Li N."/>
            <person name="Lee J.H."/>
            <person name="Kwon K.K."/>
        </authorList>
    </citation>
    <scope>NUCLEOTIDE SEQUENCE [LARGE SCALE GENOMIC DNA]</scope>
    <source>
        <strain evidence="1 2">US6-1</strain>
    </source>
</reference>
<sequence length="54" mass="5871">MRSPPILRNEDGASAAHGGLAVLVARDWPGREEAVKGRMLQFRRAALAFRAPCP</sequence>
<dbReference type="Proteomes" id="UP000004030">
    <property type="component" value="Unassembled WGS sequence"/>
</dbReference>